<dbReference type="OrthoDB" id="6776907at2759"/>
<dbReference type="InterPro" id="IPR044822">
    <property type="entry name" value="Myb_DNA-bind_4"/>
</dbReference>
<feature type="compositionally biased region" description="Polar residues" evidence="1">
    <location>
        <begin position="198"/>
        <end position="215"/>
    </location>
</feature>
<dbReference type="Gene3D" id="1.10.10.60">
    <property type="entry name" value="Homeodomain-like"/>
    <property type="match status" value="1"/>
</dbReference>
<dbReference type="AlphaFoldDB" id="A0A9P0G7K4"/>
<evidence type="ECO:0000313" key="4">
    <source>
        <dbReference type="Proteomes" id="UP001153636"/>
    </source>
</evidence>
<accession>A0A9P0G7K4</accession>
<keyword evidence="4" id="KW-1185">Reference proteome</keyword>
<dbReference type="PANTHER" id="PTHR47595">
    <property type="entry name" value="HEAT SHOCK 70 KDA PROTEIN 14"/>
    <property type="match status" value="1"/>
</dbReference>
<gene>
    <name evidence="3" type="ORF">PSYICH_LOCUS1101</name>
</gene>
<evidence type="ECO:0000256" key="1">
    <source>
        <dbReference type="SAM" id="MobiDB-lite"/>
    </source>
</evidence>
<reference evidence="3" key="1">
    <citation type="submission" date="2022-01" db="EMBL/GenBank/DDBJ databases">
        <authorList>
            <person name="King R."/>
        </authorList>
    </citation>
    <scope>NUCLEOTIDE SEQUENCE</scope>
</reference>
<sequence>MEKNDDLLDEFLVFKPKNTSALDSSLTISKSTTAALLCSDSASSITWTKSNTLVLLDVYQKYRTKVGTLEIRNFKRMWEIISSELKTRGVMVLENNCENRWRVLERNYKKYVDNKKKTGRGRSFFEYADEMEQILGKKKNINPTVVLSTQTVSDISSRHQCLPSVTHSKAMSEPVPGCSKDTDEGLDQVITTFEPESGGSSTNIRNENSSENPNRLPQKRKLEQLKKSTARKPRYKNNDILEKISVLKENRHKEKMKFEREKFNKLYELELRKQDSREMKLNVLKESNELQKKTNSLLELILQKKTDLL</sequence>
<feature type="domain" description="Myb/SANT-like DNA-binding" evidence="2">
    <location>
        <begin position="46"/>
        <end position="132"/>
    </location>
</feature>
<dbReference type="Pfam" id="PF13837">
    <property type="entry name" value="Myb_DNA-bind_4"/>
    <property type="match status" value="1"/>
</dbReference>
<feature type="region of interest" description="Disordered" evidence="1">
    <location>
        <begin position="193"/>
        <end position="220"/>
    </location>
</feature>
<proteinExistence type="predicted"/>
<organism evidence="3 4">
    <name type="scientific">Psylliodes chrysocephalus</name>
    <dbReference type="NCBI Taxonomy" id="3402493"/>
    <lineage>
        <taxon>Eukaryota</taxon>
        <taxon>Metazoa</taxon>
        <taxon>Ecdysozoa</taxon>
        <taxon>Arthropoda</taxon>
        <taxon>Hexapoda</taxon>
        <taxon>Insecta</taxon>
        <taxon>Pterygota</taxon>
        <taxon>Neoptera</taxon>
        <taxon>Endopterygota</taxon>
        <taxon>Coleoptera</taxon>
        <taxon>Polyphaga</taxon>
        <taxon>Cucujiformia</taxon>
        <taxon>Chrysomeloidea</taxon>
        <taxon>Chrysomelidae</taxon>
        <taxon>Galerucinae</taxon>
        <taxon>Alticini</taxon>
        <taxon>Psylliodes</taxon>
    </lineage>
</organism>
<evidence type="ECO:0000313" key="3">
    <source>
        <dbReference type="EMBL" id="CAH1099682.1"/>
    </source>
</evidence>
<dbReference type="EMBL" id="OV651813">
    <property type="protein sequence ID" value="CAH1099682.1"/>
    <property type="molecule type" value="Genomic_DNA"/>
</dbReference>
<dbReference type="PANTHER" id="PTHR47595:SF1">
    <property type="entry name" value="MYB_SANT-LIKE DNA-BINDING DOMAIN-CONTAINING PROTEIN"/>
    <property type="match status" value="1"/>
</dbReference>
<name>A0A9P0G7K4_9CUCU</name>
<protein>
    <recommendedName>
        <fullName evidence="2">Myb/SANT-like DNA-binding domain-containing protein</fullName>
    </recommendedName>
</protein>
<evidence type="ECO:0000259" key="2">
    <source>
        <dbReference type="Pfam" id="PF13837"/>
    </source>
</evidence>
<dbReference type="Proteomes" id="UP001153636">
    <property type="component" value="Chromosome 1"/>
</dbReference>